<gene>
    <name evidence="3" type="ORF">NOV72_05251</name>
</gene>
<evidence type="ECO:0000259" key="2">
    <source>
        <dbReference type="Pfam" id="PF15635"/>
    </source>
</evidence>
<accession>A0A2U3ICW0</accession>
<dbReference type="AlphaFoldDB" id="A0A2U3ICW0"/>
<feature type="domain" description="Tox-GHH2" evidence="2">
    <location>
        <begin position="233"/>
        <end position="286"/>
    </location>
</feature>
<proteinExistence type="predicted"/>
<reference evidence="4" key="1">
    <citation type="submission" date="2018-01" db="EMBL/GenBank/DDBJ databases">
        <authorList>
            <person name="Peeters C."/>
        </authorList>
    </citation>
    <scope>NUCLEOTIDE SEQUENCE [LARGE SCALE GENOMIC DNA]</scope>
</reference>
<sequence length="376" mass="40110">MSNEVYANGRELACGAGEGKTICAMPDVCFTPPENPATPPGVPVPYPNSAFDSDTTDGSKTVEISGKEIMLKNQSYFKKSTGDEAGCAAKKGAISGSTSGKVYFTSWSMDVIVEGENVVRHLDMTTDNHACPEANEAVPWPFVKKMTAAQKKKCATMIENEKTDCADYKPYKKNGKDVCEEAKVSGSFTYGKGATTTRAKAASSDPCSVARRCRLVPFNATPEDGIHGCCPAQTPDHIVPKSSFFKVRFEKGGQLDDWKKYEDQKAPCMCLEGGSCSGTHGLRSSHHKAYSDVEAGDPVSFADEVDHCADGAVAVAPRCDKDCIVAQLVAGHKDMGDPKADIKHSPTGRNYTDNPEDLDALMKNTVGPPLPASSVG</sequence>
<evidence type="ECO:0000313" key="4">
    <source>
        <dbReference type="Proteomes" id="UP000238169"/>
    </source>
</evidence>
<protein>
    <submittedName>
        <fullName evidence="3">VgrG protein</fullName>
    </submittedName>
</protein>
<dbReference type="RefSeq" id="WP_106857512.1">
    <property type="nucleotide sequence ID" value="NZ_OGTP01000025.1"/>
</dbReference>
<dbReference type="Pfam" id="PF15635">
    <property type="entry name" value="Tox-GHH2"/>
    <property type="match status" value="1"/>
</dbReference>
<evidence type="ECO:0000256" key="1">
    <source>
        <dbReference type="SAM" id="MobiDB-lite"/>
    </source>
</evidence>
<dbReference type="Pfam" id="PF13665">
    <property type="entry name" value="Tox-PAAR-like"/>
    <property type="match status" value="1"/>
</dbReference>
<organism evidence="3 4">
    <name type="scientific">Caballeronia novacaledonica</name>
    <dbReference type="NCBI Taxonomy" id="1544861"/>
    <lineage>
        <taxon>Bacteria</taxon>
        <taxon>Pseudomonadati</taxon>
        <taxon>Pseudomonadota</taxon>
        <taxon>Betaproteobacteria</taxon>
        <taxon>Burkholderiales</taxon>
        <taxon>Burkholderiaceae</taxon>
        <taxon>Caballeronia</taxon>
    </lineage>
</organism>
<dbReference type="EMBL" id="OGTP01000025">
    <property type="protein sequence ID" value="SPB18052.1"/>
    <property type="molecule type" value="Genomic_DNA"/>
</dbReference>
<feature type="compositionally biased region" description="Basic and acidic residues" evidence="1">
    <location>
        <begin position="334"/>
        <end position="344"/>
    </location>
</feature>
<dbReference type="InterPro" id="IPR028917">
    <property type="entry name" value="Tox-GHH2_domain"/>
</dbReference>
<keyword evidence="4" id="KW-1185">Reference proteome</keyword>
<feature type="region of interest" description="Disordered" evidence="1">
    <location>
        <begin position="334"/>
        <end position="376"/>
    </location>
</feature>
<dbReference type="OrthoDB" id="8073614at2"/>
<name>A0A2U3ICW0_9BURK</name>
<dbReference type="Proteomes" id="UP000238169">
    <property type="component" value="Unassembled WGS sequence"/>
</dbReference>
<evidence type="ECO:0000313" key="3">
    <source>
        <dbReference type="EMBL" id="SPB18052.1"/>
    </source>
</evidence>